<accession>A0A7S3MYK7</accession>
<feature type="domain" description="Glutamate/phenylalanine/leucine/valine/L-tryptophan dehydrogenase C-terminal" evidence="2">
    <location>
        <begin position="1"/>
        <end position="186"/>
    </location>
</feature>
<dbReference type="GO" id="GO:0004352">
    <property type="term" value="F:glutamate dehydrogenase (NAD+) activity"/>
    <property type="evidence" value="ECO:0007669"/>
    <property type="project" value="TreeGrafter"/>
</dbReference>
<protein>
    <recommendedName>
        <fullName evidence="2">Glutamate/phenylalanine/leucine/valine/L-tryptophan dehydrogenase C-terminal domain-containing protein</fullName>
    </recommendedName>
</protein>
<dbReference type="PANTHER" id="PTHR11606:SF13">
    <property type="entry name" value="GLUTAMATE DEHYDROGENASE 1, MITOCHONDRIAL"/>
    <property type="match status" value="1"/>
</dbReference>
<dbReference type="GO" id="GO:0006538">
    <property type="term" value="P:L-glutamate catabolic process"/>
    <property type="evidence" value="ECO:0007669"/>
    <property type="project" value="TreeGrafter"/>
</dbReference>
<organism evidence="3">
    <name type="scientific">Strombidium inclinatum</name>
    <dbReference type="NCBI Taxonomy" id="197538"/>
    <lineage>
        <taxon>Eukaryota</taxon>
        <taxon>Sar</taxon>
        <taxon>Alveolata</taxon>
        <taxon>Ciliophora</taxon>
        <taxon>Intramacronucleata</taxon>
        <taxon>Spirotrichea</taxon>
        <taxon>Oligotrichia</taxon>
        <taxon>Strombidiidae</taxon>
        <taxon>Strombidium</taxon>
    </lineage>
</organism>
<evidence type="ECO:0000259" key="2">
    <source>
        <dbReference type="SMART" id="SM00839"/>
    </source>
</evidence>
<name>A0A7S3MYK7_9SPIT</name>
<dbReference type="EMBL" id="HBIH01022147">
    <property type="protein sequence ID" value="CAE0328225.1"/>
    <property type="molecule type" value="Transcribed_RNA"/>
</dbReference>
<reference evidence="3" key="1">
    <citation type="submission" date="2021-01" db="EMBL/GenBank/DDBJ databases">
        <authorList>
            <person name="Corre E."/>
            <person name="Pelletier E."/>
            <person name="Niang G."/>
            <person name="Scheremetjew M."/>
            <person name="Finn R."/>
            <person name="Kale V."/>
            <person name="Holt S."/>
            <person name="Cochrane G."/>
            <person name="Meng A."/>
            <person name="Brown T."/>
            <person name="Cohen L."/>
        </authorList>
    </citation>
    <scope>NUCLEOTIDE SEQUENCE</scope>
    <source>
        <strain evidence="3">S3</strain>
    </source>
</reference>
<sequence>MDKGTLEGYPKAELTETANPASFMERKVDYLIPAATEKSIHMENAPKIQARAVFEGGNGPTTFAGEEILQSRGIVVCPDLLVNGGGVTCSYFEWLKNISHVSPGKMTKKFDQQSQLKLIELIGISTEDIDIKGADEIDIVYSALDEIMTEATKDNWAYAMHHNLNFRDACLGNAMMKIYRMYQESGLTL</sequence>
<gene>
    <name evidence="3" type="ORF">SINC0208_LOCUS8852</name>
</gene>
<dbReference type="AlphaFoldDB" id="A0A7S3MYK7"/>
<dbReference type="Pfam" id="PF00208">
    <property type="entry name" value="ELFV_dehydrog"/>
    <property type="match status" value="1"/>
</dbReference>
<dbReference type="PANTHER" id="PTHR11606">
    <property type="entry name" value="GLUTAMATE DEHYDROGENASE"/>
    <property type="match status" value="1"/>
</dbReference>
<dbReference type="Gene3D" id="3.40.50.720">
    <property type="entry name" value="NAD(P)-binding Rossmann-like Domain"/>
    <property type="match status" value="1"/>
</dbReference>
<dbReference type="InterPro" id="IPR006096">
    <property type="entry name" value="Glu/Leu/Phe/Val/Trp_DH_C"/>
</dbReference>
<evidence type="ECO:0000256" key="1">
    <source>
        <dbReference type="ARBA" id="ARBA00023002"/>
    </source>
</evidence>
<dbReference type="SUPFAM" id="SSF51735">
    <property type="entry name" value="NAD(P)-binding Rossmann-fold domains"/>
    <property type="match status" value="1"/>
</dbReference>
<dbReference type="InterPro" id="IPR036291">
    <property type="entry name" value="NAD(P)-bd_dom_sf"/>
</dbReference>
<keyword evidence="1" id="KW-0560">Oxidoreductase</keyword>
<dbReference type="GO" id="GO:0005739">
    <property type="term" value="C:mitochondrion"/>
    <property type="evidence" value="ECO:0007669"/>
    <property type="project" value="TreeGrafter"/>
</dbReference>
<evidence type="ECO:0000313" key="3">
    <source>
        <dbReference type="EMBL" id="CAE0328225.1"/>
    </source>
</evidence>
<dbReference type="SMART" id="SM00839">
    <property type="entry name" value="ELFV_dehydrog"/>
    <property type="match status" value="1"/>
</dbReference>
<proteinExistence type="predicted"/>